<keyword evidence="2" id="KW-1185">Reference proteome</keyword>
<dbReference type="Proteomes" id="UP001549119">
    <property type="component" value="Unassembled WGS sequence"/>
</dbReference>
<reference evidence="1 2" key="1">
    <citation type="submission" date="2024-06" db="EMBL/GenBank/DDBJ databases">
        <title>Genomics of switchgrass bacterial isolates.</title>
        <authorList>
            <person name="Shade A."/>
        </authorList>
    </citation>
    <scope>NUCLEOTIDE SEQUENCE [LARGE SCALE GENOMIC DNA]</scope>
    <source>
        <strain evidence="1 2">PvP084</strain>
    </source>
</reference>
<proteinExistence type="predicted"/>
<keyword evidence="1" id="KW-0238">DNA-binding</keyword>
<sequence>MLYRAIVNNGTWGISALSRMTGVNFDALTERGRRRLDALPAMIYHGVRTEAAVLIADELCTTKRSGKTRRAVSIDRKG</sequence>
<protein>
    <submittedName>
        <fullName evidence="1">DNA-binding sugar fermentation-stimulating protein</fullName>
    </submittedName>
</protein>
<dbReference type="EMBL" id="JBEPNW010000002">
    <property type="protein sequence ID" value="MET3864024.1"/>
    <property type="molecule type" value="Genomic_DNA"/>
</dbReference>
<comment type="caution">
    <text evidence="1">The sequence shown here is derived from an EMBL/GenBank/DDBJ whole genome shotgun (WGS) entry which is preliminary data.</text>
</comment>
<organism evidence="1 2">
    <name type="scientific">Methylobacterium radiotolerans</name>
    <dbReference type="NCBI Taxonomy" id="31998"/>
    <lineage>
        <taxon>Bacteria</taxon>
        <taxon>Pseudomonadati</taxon>
        <taxon>Pseudomonadota</taxon>
        <taxon>Alphaproteobacteria</taxon>
        <taxon>Hyphomicrobiales</taxon>
        <taxon>Methylobacteriaceae</taxon>
        <taxon>Methylobacterium</taxon>
    </lineage>
</organism>
<name>A0ABV2NC17_9HYPH</name>
<evidence type="ECO:0000313" key="2">
    <source>
        <dbReference type="Proteomes" id="UP001549119"/>
    </source>
</evidence>
<dbReference type="GeneID" id="43529450"/>
<evidence type="ECO:0000313" key="1">
    <source>
        <dbReference type="EMBL" id="MET3864024.1"/>
    </source>
</evidence>
<gene>
    <name evidence="1" type="ORF">ABIC20_001333</name>
</gene>
<accession>A0ABV2NC17</accession>
<dbReference type="RefSeq" id="WP_133250852.1">
    <property type="nucleotide sequence ID" value="NZ_BJXP01000068.1"/>
</dbReference>
<dbReference type="GO" id="GO:0003677">
    <property type="term" value="F:DNA binding"/>
    <property type="evidence" value="ECO:0007669"/>
    <property type="project" value="UniProtKB-KW"/>
</dbReference>